<organism evidence="1">
    <name type="scientific">uncultured Desulfobacteraceae bacterium</name>
    <dbReference type="NCBI Taxonomy" id="218296"/>
    <lineage>
        <taxon>Bacteria</taxon>
        <taxon>Pseudomonadati</taxon>
        <taxon>Thermodesulfobacteriota</taxon>
        <taxon>Desulfobacteria</taxon>
        <taxon>Desulfobacterales</taxon>
        <taxon>Desulfobacteraceae</taxon>
        <taxon>environmental samples</taxon>
    </lineage>
</organism>
<evidence type="ECO:0000313" key="1">
    <source>
        <dbReference type="EMBL" id="VEN73973.1"/>
    </source>
</evidence>
<gene>
    <name evidence="1" type="ORF">EPICR_200023</name>
</gene>
<protein>
    <submittedName>
        <fullName evidence="1">Uncharacterized protein</fullName>
    </submittedName>
</protein>
<name>A0A484HM74_9BACT</name>
<sequence length="31" mass="3687">MPRTITLMRRDLEETLKTRLRPIVADEVVYA</sequence>
<dbReference type="EMBL" id="CAACVI010000013">
    <property type="protein sequence ID" value="VEN73973.1"/>
    <property type="molecule type" value="Genomic_DNA"/>
</dbReference>
<dbReference type="AlphaFoldDB" id="A0A484HM74"/>
<accession>A0A484HM74</accession>
<reference evidence="1" key="1">
    <citation type="submission" date="2019-01" db="EMBL/GenBank/DDBJ databases">
        <authorList>
            <consortium name="Genoscope - CEA"/>
            <person name="William W."/>
        </authorList>
    </citation>
    <scope>NUCLEOTIDE SEQUENCE</scope>
    <source>
        <strain evidence="1">CR-1</strain>
    </source>
</reference>
<proteinExistence type="predicted"/>